<feature type="compositionally biased region" description="Low complexity" evidence="1">
    <location>
        <begin position="84"/>
        <end position="131"/>
    </location>
</feature>
<name>W2P7K1_PHYNI</name>
<dbReference type="AlphaFoldDB" id="W2P7K1"/>
<dbReference type="EMBL" id="KI690360">
    <property type="protein sequence ID" value="ETM56957.1"/>
    <property type="molecule type" value="Genomic_DNA"/>
</dbReference>
<gene>
    <name evidence="2" type="ORF">L914_00156</name>
</gene>
<dbReference type="GO" id="GO:0030245">
    <property type="term" value="P:cellulose catabolic process"/>
    <property type="evidence" value="ECO:0007669"/>
    <property type="project" value="InterPro"/>
</dbReference>
<dbReference type="SUPFAM" id="SSF51989">
    <property type="entry name" value="Glycosyl hydrolases family 6, cellulases"/>
    <property type="match status" value="1"/>
</dbReference>
<feature type="region of interest" description="Disordered" evidence="1">
    <location>
        <begin position="54"/>
        <end position="147"/>
    </location>
</feature>
<dbReference type="Gene3D" id="3.20.20.40">
    <property type="entry name" value="1, 4-beta cellobiohydrolase"/>
    <property type="match status" value="1"/>
</dbReference>
<protein>
    <submittedName>
        <fullName evidence="2">Uncharacterized protein</fullName>
    </submittedName>
</protein>
<evidence type="ECO:0000256" key="1">
    <source>
        <dbReference type="SAM" id="MobiDB-lite"/>
    </source>
</evidence>
<reference evidence="2" key="1">
    <citation type="submission" date="2013-11" db="EMBL/GenBank/DDBJ databases">
        <title>The Genome Sequence of Phytophthora parasitica IAC_01/95.</title>
        <authorList>
            <consortium name="The Broad Institute Genomics Platform"/>
            <person name="Russ C."/>
            <person name="Tyler B."/>
            <person name="Panabieres F."/>
            <person name="Shan W."/>
            <person name="Tripathy S."/>
            <person name="Grunwald N."/>
            <person name="Machado M."/>
            <person name="Johnson C.S."/>
            <person name="Arredondo F."/>
            <person name="Hong C."/>
            <person name="Coffey M."/>
            <person name="Young S.K."/>
            <person name="Zeng Q."/>
            <person name="Gargeya S."/>
            <person name="Fitzgerald M."/>
            <person name="Abouelleil A."/>
            <person name="Alvarado L."/>
            <person name="Chapman S.B."/>
            <person name="Gainer-Dewar J."/>
            <person name="Goldberg J."/>
            <person name="Griggs A."/>
            <person name="Gujja S."/>
            <person name="Hansen M."/>
            <person name="Howarth C."/>
            <person name="Imamovic A."/>
            <person name="Ireland A."/>
            <person name="Larimer J."/>
            <person name="McCowan C."/>
            <person name="Murphy C."/>
            <person name="Pearson M."/>
            <person name="Poon T.W."/>
            <person name="Priest M."/>
            <person name="Roberts A."/>
            <person name="Saif S."/>
            <person name="Shea T."/>
            <person name="Sykes S."/>
            <person name="Wortman J."/>
            <person name="Nusbaum C."/>
            <person name="Birren B."/>
        </authorList>
    </citation>
    <scope>NUCLEOTIDE SEQUENCE [LARGE SCALE GENOMIC DNA]</scope>
    <source>
        <strain evidence="2">IAC_01/95</strain>
    </source>
</reference>
<evidence type="ECO:0000313" key="2">
    <source>
        <dbReference type="EMBL" id="ETM56957.1"/>
    </source>
</evidence>
<dbReference type="GO" id="GO:0004553">
    <property type="term" value="F:hydrolase activity, hydrolyzing O-glycosyl compounds"/>
    <property type="evidence" value="ECO:0007669"/>
    <property type="project" value="InterPro"/>
</dbReference>
<dbReference type="Proteomes" id="UP000054532">
    <property type="component" value="Unassembled WGS sequence"/>
</dbReference>
<feature type="compositionally biased region" description="Polar residues" evidence="1">
    <location>
        <begin position="54"/>
        <end position="68"/>
    </location>
</feature>
<accession>W2P7K1</accession>
<sequence length="147" mass="15089">MWIKPPGESDGECSTGGTSAGSFYADGFTKLWDQGYFVGEGGLKTIAAGTGVVTQQSNQTSAGSSVDQISPVDQEVSGVGTVAPQDTDSYQTPTTTTAPAGSGASQSYTITPTATQAPTQQPTQAPTQQPTESPAEGTKCKVKLRRH</sequence>
<dbReference type="InterPro" id="IPR036434">
    <property type="entry name" value="Beta_cellobiohydrolase_sf"/>
</dbReference>
<proteinExistence type="predicted"/>
<organism evidence="2">
    <name type="scientific">Phytophthora nicotianae</name>
    <name type="common">Potato buckeye rot agent</name>
    <name type="synonym">Phytophthora parasitica</name>
    <dbReference type="NCBI Taxonomy" id="4792"/>
    <lineage>
        <taxon>Eukaryota</taxon>
        <taxon>Sar</taxon>
        <taxon>Stramenopiles</taxon>
        <taxon>Oomycota</taxon>
        <taxon>Peronosporomycetes</taxon>
        <taxon>Peronosporales</taxon>
        <taxon>Peronosporaceae</taxon>
        <taxon>Phytophthora</taxon>
    </lineage>
</organism>